<feature type="chain" id="PRO_5047297263" description="Secretion system C-terminal sorting domain-containing protein" evidence="4">
    <location>
        <begin position="21"/>
        <end position="433"/>
    </location>
</feature>
<dbReference type="EMBL" id="JAVDTI010000004">
    <property type="protein sequence ID" value="MDR6807166.1"/>
    <property type="molecule type" value="Genomic_DNA"/>
</dbReference>
<dbReference type="RefSeq" id="WP_309987198.1">
    <property type="nucleotide sequence ID" value="NZ_JAVDTI010000004.1"/>
</dbReference>
<sequence length="433" mass="46931">MKTRFLFVLLVLLPARLLFAQPCGYPSVSLTSQADVDNLATNYPGCTELNGIDMHGTNVSNLNGLSHITYIGRIALSNNPQLQDLTGLSALKKVETLQVTDGGVKSLLGLTALDTIGHTLYIRSPLHDFKGLGAVKVIGKIFMQGNYPAPYAYNTSFEGFDSLDSIGTIELNTPSVENFKGLEKVKKLGTLSLLNMWVMTGLEGLENVKFSKGIAIKGSGALQNCGVKSVCMWLSENGAANLQDNAAICNTTQAILSSPGCLVVFPVELISFTGMISPEGNKLLWRTSWETGNKGFAIERSTNAVAFEEIGFVAGSGDSKSNKDYIFTDMGAQGTAYYRLKQIDWDGTSHYSKIIVVKSASNLTRVYPNPAKGYLHIDQKGLNRNFALINRQGFVVMESAVLSAGKLDVSHLPDDLYMLKVGEESFKVVVKNK</sequence>
<comment type="caution">
    <text evidence="6">The sequence shown here is derived from an EMBL/GenBank/DDBJ whole genome shotgun (WGS) entry which is preliminary data.</text>
</comment>
<reference evidence="6 7" key="1">
    <citation type="submission" date="2023-07" db="EMBL/GenBank/DDBJ databases">
        <title>Sorghum-associated microbial communities from plants grown in Nebraska, USA.</title>
        <authorList>
            <person name="Schachtman D."/>
        </authorList>
    </citation>
    <scope>NUCLEOTIDE SEQUENCE [LARGE SCALE GENOMIC DNA]</scope>
    <source>
        <strain evidence="6 7">BE57</strain>
    </source>
</reference>
<protein>
    <recommendedName>
        <fullName evidence="5">Secretion system C-terminal sorting domain-containing protein</fullName>
    </recommendedName>
</protein>
<evidence type="ECO:0000256" key="1">
    <source>
        <dbReference type="ARBA" id="ARBA00004196"/>
    </source>
</evidence>
<feature type="domain" description="Secretion system C-terminal sorting" evidence="5">
    <location>
        <begin position="366"/>
        <end position="429"/>
    </location>
</feature>
<evidence type="ECO:0000256" key="3">
    <source>
        <dbReference type="ARBA" id="ARBA00023180"/>
    </source>
</evidence>
<evidence type="ECO:0000256" key="4">
    <source>
        <dbReference type="SAM" id="SignalP"/>
    </source>
</evidence>
<proteinExistence type="predicted"/>
<keyword evidence="7" id="KW-1185">Reference proteome</keyword>
<keyword evidence="3" id="KW-0325">Glycoprotein</keyword>
<evidence type="ECO:0000313" key="6">
    <source>
        <dbReference type="EMBL" id="MDR6807166.1"/>
    </source>
</evidence>
<keyword evidence="2 4" id="KW-0732">Signal</keyword>
<evidence type="ECO:0000313" key="7">
    <source>
        <dbReference type="Proteomes" id="UP001264980"/>
    </source>
</evidence>
<dbReference type="PANTHER" id="PTHR31018">
    <property type="entry name" value="SPORULATION-SPECIFIC PROTEIN-RELATED"/>
    <property type="match status" value="1"/>
</dbReference>
<evidence type="ECO:0000259" key="5">
    <source>
        <dbReference type="Pfam" id="PF18962"/>
    </source>
</evidence>
<gene>
    <name evidence="6" type="ORF">J2W84_004217</name>
</gene>
<dbReference type="PANTHER" id="PTHR31018:SF3">
    <property type="entry name" value="RECEPTOR PROTEIN-TYROSINE KINASE"/>
    <property type="match status" value="1"/>
</dbReference>
<feature type="signal peptide" evidence="4">
    <location>
        <begin position="1"/>
        <end position="20"/>
    </location>
</feature>
<dbReference type="Gene3D" id="3.80.10.10">
    <property type="entry name" value="Ribonuclease Inhibitor"/>
    <property type="match status" value="1"/>
</dbReference>
<dbReference type="InterPro" id="IPR051648">
    <property type="entry name" value="CWI-Assembly_Regulator"/>
</dbReference>
<dbReference type="Proteomes" id="UP001264980">
    <property type="component" value="Unassembled WGS sequence"/>
</dbReference>
<comment type="subcellular location">
    <subcellularLocation>
        <location evidence="1">Cell envelope</location>
    </subcellularLocation>
</comment>
<name>A0ABU1R179_9BACT</name>
<accession>A0ABU1R179</accession>
<dbReference type="Pfam" id="PF18962">
    <property type="entry name" value="Por_Secre_tail"/>
    <property type="match status" value="1"/>
</dbReference>
<evidence type="ECO:0000256" key="2">
    <source>
        <dbReference type="ARBA" id="ARBA00022729"/>
    </source>
</evidence>
<dbReference type="InterPro" id="IPR026444">
    <property type="entry name" value="Secre_tail"/>
</dbReference>
<dbReference type="InterPro" id="IPR032675">
    <property type="entry name" value="LRR_dom_sf"/>
</dbReference>
<organism evidence="6 7">
    <name type="scientific">Dyadobacter fermentans</name>
    <dbReference type="NCBI Taxonomy" id="94254"/>
    <lineage>
        <taxon>Bacteria</taxon>
        <taxon>Pseudomonadati</taxon>
        <taxon>Bacteroidota</taxon>
        <taxon>Cytophagia</taxon>
        <taxon>Cytophagales</taxon>
        <taxon>Spirosomataceae</taxon>
        <taxon>Dyadobacter</taxon>
    </lineage>
</organism>